<evidence type="ECO:0000313" key="4">
    <source>
        <dbReference type="EMBL" id="GAA1846250.1"/>
    </source>
</evidence>
<dbReference type="Proteomes" id="UP001501746">
    <property type="component" value="Unassembled WGS sequence"/>
</dbReference>
<dbReference type="InterPro" id="IPR050631">
    <property type="entry name" value="PheA/TfdB_FAD_monoxygenase"/>
</dbReference>
<organism evidence="4 5">
    <name type="scientific">Agromyces salentinus</name>
    <dbReference type="NCBI Taxonomy" id="269421"/>
    <lineage>
        <taxon>Bacteria</taxon>
        <taxon>Bacillati</taxon>
        <taxon>Actinomycetota</taxon>
        <taxon>Actinomycetes</taxon>
        <taxon>Micrococcales</taxon>
        <taxon>Microbacteriaceae</taxon>
        <taxon>Agromyces</taxon>
    </lineage>
</organism>
<sequence>MTSHPDQYDVLIVGMGPVGKMAGLLLARAGHSVLIAERKTTSYPLPRAVAHDAEIARLLQHAGLRVDGIPDAVEPYDDLYVWVNADEEVLHQVDWRGIDPSGWNNTYFYNQPALEAHLDADLLAQPTVTVRRGVTATVRAQDGDGVDVAIAPAASTGVEDGTIEDGTDSHVEIIRASFVLGADGANSETRADLGIQWNDLGYFFDWLVIDVVPREGFPAMHLAKQICDPARPTTVVPGGPGRRRWEFMRLEGETVEELTRPERIWELLAPFGVWPENADLERGVVYTFNSGWAEQWRDHRVFLLGDAAHQMPPFAGQGLAAGFRDALNLSWKLDLVLRGAAGEAVLDTFVAERQRHVADFIDFSMSLGRIICITDPDAAAARDQDMIAARQAGREPEPPPAPRLGGGLHRGPQGGVLSRQGRITTDEHPDPVRFDDVFGAAALILRAGTPAPPADLIDDLASFGVRTVVEGSDFVDADGTYAKWFEDLGARAVLVRPDFYVYGTAIDEASAIELIAQFTSDLAAPTVVGARAEAVS</sequence>
<dbReference type="PANTHER" id="PTHR43476">
    <property type="entry name" value="3-(3-HYDROXY-PHENYL)PROPIONATE/3-HYDROXYCINNAMIC ACID HYDROXYLASE"/>
    <property type="match status" value="1"/>
</dbReference>
<dbReference type="SUPFAM" id="SSF51905">
    <property type="entry name" value="FAD/NAD(P)-binding domain"/>
    <property type="match status" value="1"/>
</dbReference>
<evidence type="ECO:0000313" key="5">
    <source>
        <dbReference type="Proteomes" id="UP001501746"/>
    </source>
</evidence>
<gene>
    <name evidence="4" type="ORF">GCM10009750_35780</name>
</gene>
<dbReference type="PRINTS" id="PR00420">
    <property type="entry name" value="RNGMNOXGNASE"/>
</dbReference>
<dbReference type="Gene3D" id="3.50.50.60">
    <property type="entry name" value="FAD/NAD(P)-binding domain"/>
    <property type="match status" value="1"/>
</dbReference>
<dbReference type="InterPro" id="IPR002938">
    <property type="entry name" value="FAD-bd"/>
</dbReference>
<dbReference type="PANTHER" id="PTHR43476:SF3">
    <property type="entry name" value="FAD-BINDING MONOOXYGENASE"/>
    <property type="match status" value="1"/>
</dbReference>
<protein>
    <submittedName>
        <fullName evidence="4">Bifunctional 3-(3-hydroxy-phenyl)propionate/3-hydroxycinnamic acid hydroxylase</fullName>
    </submittedName>
</protein>
<dbReference type="EMBL" id="BAAANK010000012">
    <property type="protein sequence ID" value="GAA1846250.1"/>
    <property type="molecule type" value="Genomic_DNA"/>
</dbReference>
<name>A0ABN2N192_9MICO</name>
<dbReference type="Pfam" id="PF01494">
    <property type="entry name" value="FAD_binding_3"/>
    <property type="match status" value="1"/>
</dbReference>
<dbReference type="Gene3D" id="3.30.70.2450">
    <property type="match status" value="1"/>
</dbReference>
<feature type="region of interest" description="Disordered" evidence="2">
    <location>
        <begin position="391"/>
        <end position="411"/>
    </location>
</feature>
<dbReference type="InterPro" id="IPR036188">
    <property type="entry name" value="FAD/NAD-bd_sf"/>
</dbReference>
<comment type="caution">
    <text evidence="4">The sequence shown here is derived from an EMBL/GenBank/DDBJ whole genome shotgun (WGS) entry which is preliminary data.</text>
</comment>
<accession>A0ABN2N192</accession>
<proteinExistence type="predicted"/>
<keyword evidence="5" id="KW-1185">Reference proteome</keyword>
<dbReference type="RefSeq" id="WP_157428489.1">
    <property type="nucleotide sequence ID" value="NZ_BAAANK010000012.1"/>
</dbReference>
<reference evidence="4 5" key="1">
    <citation type="journal article" date="2019" name="Int. J. Syst. Evol. Microbiol.">
        <title>The Global Catalogue of Microorganisms (GCM) 10K type strain sequencing project: providing services to taxonomists for standard genome sequencing and annotation.</title>
        <authorList>
            <consortium name="The Broad Institute Genomics Platform"/>
            <consortium name="The Broad Institute Genome Sequencing Center for Infectious Disease"/>
            <person name="Wu L."/>
            <person name="Ma J."/>
        </authorList>
    </citation>
    <scope>NUCLEOTIDE SEQUENCE [LARGE SCALE GENOMIC DNA]</scope>
    <source>
        <strain evidence="4 5">JCM 14323</strain>
    </source>
</reference>
<feature type="domain" description="FAD-binding" evidence="3">
    <location>
        <begin position="8"/>
        <end position="364"/>
    </location>
</feature>
<evidence type="ECO:0000259" key="3">
    <source>
        <dbReference type="Pfam" id="PF01494"/>
    </source>
</evidence>
<keyword evidence="1" id="KW-0560">Oxidoreductase</keyword>
<evidence type="ECO:0000256" key="2">
    <source>
        <dbReference type="SAM" id="MobiDB-lite"/>
    </source>
</evidence>
<dbReference type="NCBIfam" id="NF004829">
    <property type="entry name" value="PRK06183.1-3"/>
    <property type="match status" value="1"/>
</dbReference>
<evidence type="ECO:0000256" key="1">
    <source>
        <dbReference type="ARBA" id="ARBA00023002"/>
    </source>
</evidence>